<reference evidence="3" key="1">
    <citation type="submission" date="2017-02" db="EMBL/GenBank/DDBJ databases">
        <authorList>
            <person name="Varghese N."/>
            <person name="Submissions S."/>
        </authorList>
    </citation>
    <scope>NUCLEOTIDE SEQUENCE [LARGE SCALE GENOMIC DNA]</scope>
    <source>
        <strain evidence="3">SM117</strain>
    </source>
</reference>
<gene>
    <name evidence="2" type="ORF">SAMN06295987_103433</name>
</gene>
<proteinExistence type="predicted"/>
<dbReference type="InterPro" id="IPR016039">
    <property type="entry name" value="Thiolase-like"/>
</dbReference>
<organism evidence="2 3">
    <name type="scientific">Novosphingobium mathurense</name>
    <dbReference type="NCBI Taxonomy" id="428990"/>
    <lineage>
        <taxon>Bacteria</taxon>
        <taxon>Pseudomonadati</taxon>
        <taxon>Pseudomonadota</taxon>
        <taxon>Alphaproteobacteria</taxon>
        <taxon>Sphingomonadales</taxon>
        <taxon>Sphingomonadaceae</taxon>
        <taxon>Novosphingobium</taxon>
    </lineage>
</organism>
<dbReference type="Proteomes" id="UP000190989">
    <property type="component" value="Unassembled WGS sequence"/>
</dbReference>
<sequence>MTSVQDFAGVAVAVPVTVPYSRFSDRAAPWWIGSALRELLKRSGLRKEEIDGLAATSFTMGNDTTVALTEHFDMSPRWIEWLPTGGASGVMALRRAARAIQSGDANVVACIAGDTANPESFSKLVANFSRFSDEAARPYGAPGPNGIFALITANYMQRFGATRADFGAIAVAQRANAQGNANALLGSKPLDLDGYLAAPPIAEPLHLFDCVMPCAGAEAFLVMSQEKAASLGLPHAIIKGAIERHNAFFSDPVATRGGWLQDRDQLYAQAGLGPNEVDCVQVYDDYPVIVAMQLEDLGFCDKGEAPQLLRSRSLRVDGDLPVNTCGGQLSCGQAGAAGGFLPVVEALRQITGQTLGHRVADAHIALASGYGMVVHDRCLATGAVILEGAGR</sequence>
<keyword evidence="2" id="KW-0808">Transferase</keyword>
<protein>
    <submittedName>
        <fullName evidence="2">Acetyl-CoA acetyltransferase</fullName>
    </submittedName>
</protein>
<dbReference type="CDD" id="cd00829">
    <property type="entry name" value="SCP-x_thiolase"/>
    <property type="match status" value="1"/>
</dbReference>
<accession>A0A1U6HZJ8</accession>
<keyword evidence="3" id="KW-1185">Reference proteome</keyword>
<name>A0A1U6HZJ8_9SPHN</name>
<dbReference type="EMBL" id="FVZE01000003">
    <property type="protein sequence ID" value="SLK01215.1"/>
    <property type="molecule type" value="Genomic_DNA"/>
</dbReference>
<dbReference type="GO" id="GO:0003988">
    <property type="term" value="F:acetyl-CoA C-acyltransferase activity"/>
    <property type="evidence" value="ECO:0007669"/>
    <property type="project" value="UniProtKB-ARBA"/>
</dbReference>
<dbReference type="InterPro" id="IPR055140">
    <property type="entry name" value="Thiolase_C_2"/>
</dbReference>
<dbReference type="SUPFAM" id="SSF53901">
    <property type="entry name" value="Thiolase-like"/>
    <property type="match status" value="2"/>
</dbReference>
<dbReference type="STRING" id="428990.SAMN06295987_103433"/>
<dbReference type="PANTHER" id="PTHR42870">
    <property type="entry name" value="ACETYL-COA C-ACETYLTRANSFERASE"/>
    <property type="match status" value="1"/>
</dbReference>
<evidence type="ECO:0000313" key="2">
    <source>
        <dbReference type="EMBL" id="SLK01215.1"/>
    </source>
</evidence>
<evidence type="ECO:0000313" key="3">
    <source>
        <dbReference type="Proteomes" id="UP000190989"/>
    </source>
</evidence>
<dbReference type="PIRSF" id="PIRSF000429">
    <property type="entry name" value="Ac-CoA_Ac_transf"/>
    <property type="match status" value="1"/>
</dbReference>
<dbReference type="RefSeq" id="WP_079730669.1">
    <property type="nucleotide sequence ID" value="NZ_FVZE01000003.1"/>
</dbReference>
<dbReference type="Pfam" id="PF22691">
    <property type="entry name" value="Thiolase_C_1"/>
    <property type="match status" value="1"/>
</dbReference>
<feature type="domain" description="Thiolase C-terminal" evidence="1">
    <location>
        <begin position="245"/>
        <end position="378"/>
    </location>
</feature>
<evidence type="ECO:0000259" key="1">
    <source>
        <dbReference type="Pfam" id="PF22691"/>
    </source>
</evidence>
<dbReference type="InterPro" id="IPR002155">
    <property type="entry name" value="Thiolase"/>
</dbReference>
<dbReference type="PANTHER" id="PTHR42870:SF1">
    <property type="entry name" value="NON-SPECIFIC LIPID-TRANSFER PROTEIN-LIKE 2"/>
    <property type="match status" value="1"/>
</dbReference>
<dbReference type="AlphaFoldDB" id="A0A1U6HZJ8"/>
<dbReference type="Gene3D" id="3.40.47.10">
    <property type="match status" value="1"/>
</dbReference>